<evidence type="ECO:0000313" key="3">
    <source>
        <dbReference type="Proteomes" id="UP000494216"/>
    </source>
</evidence>
<reference evidence="2 3" key="1">
    <citation type="submission" date="2020-02" db="EMBL/GenBank/DDBJ databases">
        <authorList>
            <person name="Hogendoorn C."/>
        </authorList>
    </citation>
    <scope>NUCLEOTIDE SEQUENCE [LARGE SCALE GENOMIC DNA]</scope>
    <source>
        <strain evidence="2">METHB21</strain>
    </source>
</reference>
<keyword evidence="3" id="KW-1185">Reference proteome</keyword>
<dbReference type="EMBL" id="CADCXN010000076">
    <property type="protein sequence ID" value="CAA9891611.1"/>
    <property type="molecule type" value="Genomic_DNA"/>
</dbReference>
<feature type="region of interest" description="Disordered" evidence="1">
    <location>
        <begin position="73"/>
        <end position="92"/>
    </location>
</feature>
<sequence>MTAFPSRFRLYLFRTLASLGLPLLTWLLLLPTEAVSRTRVPADEQRTVEVTGPRGRNPLAPSEIARVKQVADSSAQIKSARERAAGTPRPPRLRQLLDDVPVLYAQRHNEDKNDDLQTRKADVFYYNYTTNEAIRVVTDPNRNAVLETHVAKGVTNQPFFSSAEVKAALQLVFEHPELGSRLQTSYLNITGHNLNDISLLEAQGGIFFPDSAAHTPLEDIAAVCAVDRCMQLFITIDDARFIDMSDLIVNLSTGEVLSGGEAPSGHTH</sequence>
<dbReference type="Proteomes" id="UP000494216">
    <property type="component" value="Unassembled WGS sequence"/>
</dbReference>
<gene>
    <name evidence="2" type="ORF">METHB2_460004</name>
</gene>
<name>A0A8S0XH88_9GAMM</name>
<accession>A0A8S0XH88</accession>
<evidence type="ECO:0000256" key="1">
    <source>
        <dbReference type="SAM" id="MobiDB-lite"/>
    </source>
</evidence>
<evidence type="ECO:0000313" key="2">
    <source>
        <dbReference type="EMBL" id="CAA9891611.1"/>
    </source>
</evidence>
<dbReference type="AlphaFoldDB" id="A0A8S0XH88"/>
<organism evidence="2 3">
    <name type="scientific">Candidatus Methylobacter favarea</name>
    <dbReference type="NCBI Taxonomy" id="2707345"/>
    <lineage>
        <taxon>Bacteria</taxon>
        <taxon>Pseudomonadati</taxon>
        <taxon>Pseudomonadota</taxon>
        <taxon>Gammaproteobacteria</taxon>
        <taxon>Methylococcales</taxon>
        <taxon>Methylococcaceae</taxon>
        <taxon>Methylobacter</taxon>
    </lineage>
</organism>
<comment type="caution">
    <text evidence="2">The sequence shown here is derived from an EMBL/GenBank/DDBJ whole genome shotgun (WGS) entry which is preliminary data.</text>
</comment>
<protein>
    <submittedName>
        <fullName evidence="2">Uncharacterized protein</fullName>
    </submittedName>
</protein>
<proteinExistence type="predicted"/>